<dbReference type="Proteomes" id="UP000003980">
    <property type="component" value="Unassembled WGS sequence"/>
</dbReference>
<dbReference type="STRING" id="671065.MetMK1DRAFT_00018180"/>
<name>H2C5J5_9CREN</name>
<dbReference type="RefSeq" id="WP_009072716.1">
    <property type="nucleotide sequence ID" value="NZ_JH597768.1"/>
</dbReference>
<reference evidence="1 2" key="1">
    <citation type="submission" date="2012-01" db="EMBL/GenBank/DDBJ databases">
        <title>Improved High-Quality Draft sequence of Metallosphaera yellowstonensis MK1.</title>
        <authorList>
            <consortium name="US DOE Joint Genome Institute"/>
            <person name="Lucas S."/>
            <person name="Han J."/>
            <person name="Cheng J.-F."/>
            <person name="Goodwin L."/>
            <person name="Pitluck S."/>
            <person name="Peters L."/>
            <person name="Teshima H."/>
            <person name="Detter J.C."/>
            <person name="Han C."/>
            <person name="Tapia R."/>
            <person name="Land M."/>
            <person name="Hauser L."/>
            <person name="Kyrpides N."/>
            <person name="Kozubal M."/>
            <person name="Macur R.E."/>
            <person name="Jay Z."/>
            <person name="Inskeep W."/>
            <person name="Woyke T."/>
        </authorList>
    </citation>
    <scope>NUCLEOTIDE SEQUENCE [LARGE SCALE GENOMIC DNA]</scope>
    <source>
        <strain evidence="1 2">MK1</strain>
    </source>
</reference>
<dbReference type="EMBL" id="JH597768">
    <property type="protein sequence ID" value="EHP69072.1"/>
    <property type="molecule type" value="Genomic_DNA"/>
</dbReference>
<sequence>MNEESTPWDFSDYGERIGDLIETYKEERAEREDVSYRKRFGLHRISYLYQSSALGVHGVRADPFTSSAG</sequence>
<protein>
    <submittedName>
        <fullName evidence="1">Uncharacterized protein</fullName>
    </submittedName>
</protein>
<gene>
    <name evidence="1" type="ORF">MetMK1DRAFT_00018180</name>
</gene>
<evidence type="ECO:0000313" key="1">
    <source>
        <dbReference type="EMBL" id="EHP69072.1"/>
    </source>
</evidence>
<organism evidence="1 2">
    <name type="scientific">Metallosphaera yellowstonensis MK1</name>
    <dbReference type="NCBI Taxonomy" id="671065"/>
    <lineage>
        <taxon>Archaea</taxon>
        <taxon>Thermoproteota</taxon>
        <taxon>Thermoprotei</taxon>
        <taxon>Sulfolobales</taxon>
        <taxon>Sulfolobaceae</taxon>
        <taxon>Metallosphaera</taxon>
    </lineage>
</organism>
<keyword evidence="2" id="KW-1185">Reference proteome</keyword>
<proteinExistence type="predicted"/>
<dbReference type="HOGENOM" id="CLU_2766174_0_0_2"/>
<accession>H2C5J5</accession>
<dbReference type="AlphaFoldDB" id="H2C5J5"/>
<evidence type="ECO:0000313" key="2">
    <source>
        <dbReference type="Proteomes" id="UP000003980"/>
    </source>
</evidence>